<dbReference type="PANTHER" id="PTHR43649">
    <property type="entry name" value="ARABINOSE-BINDING PROTEIN-RELATED"/>
    <property type="match status" value="1"/>
</dbReference>
<protein>
    <submittedName>
        <fullName evidence="5">Sugar ABC transporter substrate-binding protein</fullName>
    </submittedName>
</protein>
<dbReference type="Proteomes" id="UP001501004">
    <property type="component" value="Unassembled WGS sequence"/>
</dbReference>
<proteinExistence type="inferred from homology"/>
<evidence type="ECO:0000256" key="2">
    <source>
        <dbReference type="ARBA" id="ARBA00022448"/>
    </source>
</evidence>
<dbReference type="CDD" id="cd13585">
    <property type="entry name" value="PBP2_TMBP_like"/>
    <property type="match status" value="1"/>
</dbReference>
<keyword evidence="3 4" id="KW-0732">Signal</keyword>
<dbReference type="PROSITE" id="PS51257">
    <property type="entry name" value="PROKAR_LIPOPROTEIN"/>
    <property type="match status" value="1"/>
</dbReference>
<dbReference type="RefSeq" id="WP_344754030.1">
    <property type="nucleotide sequence ID" value="NZ_BAABAE010000002.1"/>
</dbReference>
<name>A0ABP7FFK7_9MICO</name>
<dbReference type="InterPro" id="IPR050490">
    <property type="entry name" value="Bact_solute-bd_prot1"/>
</dbReference>
<dbReference type="Pfam" id="PF01547">
    <property type="entry name" value="SBP_bac_1"/>
    <property type="match status" value="1"/>
</dbReference>
<keyword evidence="2" id="KW-0813">Transport</keyword>
<dbReference type="InterPro" id="IPR006059">
    <property type="entry name" value="SBP"/>
</dbReference>
<evidence type="ECO:0000313" key="6">
    <source>
        <dbReference type="Proteomes" id="UP001501004"/>
    </source>
</evidence>
<comment type="similarity">
    <text evidence="1">Belongs to the bacterial solute-binding protein 1 family.</text>
</comment>
<sequence length="431" mass="46549">MMNKRKKRFYQYSALGSVVAVALALTGCSADTGGGDGPGDEAVEVLLFAGPYATVAQQMLPEFEKESGIKVDLTVLGGEVINQKTSTELLGGGTSFDVMSIRGDSMPFYGSSSVLADLSDFLEDSELTPPEYELSDITPMVMNYYNWKGAQVGMPWIADAYITYYRTDLVEQAGLSGPPTSAEEYAEYAKKLTNAPEVYGTGLTMQRSHNLSSEYYQWLSIFGGAVVDGDGNSVVDSPEARESLKHYVALKDSAPPDVTNWAFERLTTGLSQGEVAMALQWASVASVMEDESQSKVAGKMGYAPTPSSPNAASVVGGWGLSIPAASKNQENAFKFIAWMTGPEMTREIAVLGGGPARMSLLNDKEMNEQFPWFKAQGQSLENAVARPRTPGWPEIDDFMSTELSQVVTGSLAQEEAIARIAEKVEEIVTRK</sequence>
<comment type="caution">
    <text evidence="5">The sequence shown here is derived from an EMBL/GenBank/DDBJ whole genome shotgun (WGS) entry which is preliminary data.</text>
</comment>
<keyword evidence="6" id="KW-1185">Reference proteome</keyword>
<dbReference type="EMBL" id="BAABAE010000002">
    <property type="protein sequence ID" value="GAA3734645.1"/>
    <property type="molecule type" value="Genomic_DNA"/>
</dbReference>
<dbReference type="SUPFAM" id="SSF53850">
    <property type="entry name" value="Periplasmic binding protein-like II"/>
    <property type="match status" value="1"/>
</dbReference>
<feature type="chain" id="PRO_5046099644" evidence="4">
    <location>
        <begin position="31"/>
        <end position="431"/>
    </location>
</feature>
<evidence type="ECO:0000256" key="1">
    <source>
        <dbReference type="ARBA" id="ARBA00008520"/>
    </source>
</evidence>
<feature type="signal peptide" evidence="4">
    <location>
        <begin position="1"/>
        <end position="30"/>
    </location>
</feature>
<evidence type="ECO:0000256" key="3">
    <source>
        <dbReference type="ARBA" id="ARBA00022729"/>
    </source>
</evidence>
<organism evidence="5 6">
    <name type="scientific">Leifsonella bigeumensis</name>
    <dbReference type="NCBI Taxonomy" id="433643"/>
    <lineage>
        <taxon>Bacteria</taxon>
        <taxon>Bacillati</taxon>
        <taxon>Actinomycetota</taxon>
        <taxon>Actinomycetes</taxon>
        <taxon>Micrococcales</taxon>
        <taxon>Microbacteriaceae</taxon>
        <taxon>Leifsonella</taxon>
    </lineage>
</organism>
<dbReference type="Gene3D" id="3.40.190.10">
    <property type="entry name" value="Periplasmic binding protein-like II"/>
    <property type="match status" value="2"/>
</dbReference>
<reference evidence="6" key="1">
    <citation type="journal article" date="2019" name="Int. J. Syst. Evol. Microbiol.">
        <title>The Global Catalogue of Microorganisms (GCM) 10K type strain sequencing project: providing services to taxonomists for standard genome sequencing and annotation.</title>
        <authorList>
            <consortium name="The Broad Institute Genomics Platform"/>
            <consortium name="The Broad Institute Genome Sequencing Center for Infectious Disease"/>
            <person name="Wu L."/>
            <person name="Ma J."/>
        </authorList>
    </citation>
    <scope>NUCLEOTIDE SEQUENCE [LARGE SCALE GENOMIC DNA]</scope>
    <source>
        <strain evidence="6">JCM 16949</strain>
    </source>
</reference>
<evidence type="ECO:0000256" key="4">
    <source>
        <dbReference type="SAM" id="SignalP"/>
    </source>
</evidence>
<accession>A0ABP7FFK7</accession>
<evidence type="ECO:0000313" key="5">
    <source>
        <dbReference type="EMBL" id="GAA3734645.1"/>
    </source>
</evidence>
<dbReference type="PANTHER" id="PTHR43649:SF34">
    <property type="entry name" value="ABC TRANSPORTER PERIPLASMIC-BINDING PROTEIN YCJN-RELATED"/>
    <property type="match status" value="1"/>
</dbReference>
<gene>
    <name evidence="5" type="ORF">GCM10022239_08430</name>
</gene>